<evidence type="ECO:0000256" key="1">
    <source>
        <dbReference type="ARBA" id="ARBA00004613"/>
    </source>
</evidence>
<comment type="subcellular location">
    <subcellularLocation>
        <location evidence="1">Secreted</location>
    </subcellularLocation>
</comment>
<name>A0ABR0NFZ2_GOSAR</name>
<sequence length="106" mass="11635">MPHLYREYKRFTEGPKCPTSKHIGGGLQKVLKWPCSQTHGERLTGGEIKFCPTELKIAGQCGIKGGWDCFLAINAKVGASGMAMNCSCQPLPSNERNCKCMVVCRD</sequence>
<evidence type="ECO:0000313" key="6">
    <source>
        <dbReference type="Proteomes" id="UP001358586"/>
    </source>
</evidence>
<evidence type="ECO:0000313" key="5">
    <source>
        <dbReference type="EMBL" id="KAK5793739.1"/>
    </source>
</evidence>
<dbReference type="Pfam" id="PF06876">
    <property type="entry name" value="SCRL"/>
    <property type="match status" value="1"/>
</dbReference>
<dbReference type="InterPro" id="IPR010682">
    <property type="entry name" value="SCRL"/>
</dbReference>
<proteinExistence type="inferred from homology"/>
<reference evidence="5 6" key="1">
    <citation type="submission" date="2023-03" db="EMBL/GenBank/DDBJ databases">
        <title>WGS of Gossypium arboreum.</title>
        <authorList>
            <person name="Yu D."/>
        </authorList>
    </citation>
    <scope>NUCLEOTIDE SEQUENCE [LARGE SCALE GENOMIC DNA]</scope>
    <source>
        <tissue evidence="5">Leaf</tissue>
    </source>
</reference>
<organism evidence="5 6">
    <name type="scientific">Gossypium arboreum</name>
    <name type="common">Tree cotton</name>
    <name type="synonym">Gossypium nanking</name>
    <dbReference type="NCBI Taxonomy" id="29729"/>
    <lineage>
        <taxon>Eukaryota</taxon>
        <taxon>Viridiplantae</taxon>
        <taxon>Streptophyta</taxon>
        <taxon>Embryophyta</taxon>
        <taxon>Tracheophyta</taxon>
        <taxon>Spermatophyta</taxon>
        <taxon>Magnoliopsida</taxon>
        <taxon>eudicotyledons</taxon>
        <taxon>Gunneridae</taxon>
        <taxon>Pentapetalae</taxon>
        <taxon>rosids</taxon>
        <taxon>malvids</taxon>
        <taxon>Malvales</taxon>
        <taxon>Malvaceae</taxon>
        <taxon>Malvoideae</taxon>
        <taxon>Gossypium</taxon>
    </lineage>
</organism>
<dbReference type="Proteomes" id="UP001358586">
    <property type="component" value="Chromosome 10"/>
</dbReference>
<dbReference type="PANTHER" id="PTHR34450:SF2">
    <property type="entry name" value="SCR-LIKE PROTEIN"/>
    <property type="match status" value="1"/>
</dbReference>
<keyword evidence="3" id="KW-0964">Secreted</keyword>
<protein>
    <submittedName>
        <fullName evidence="5">Uncharacterized protein</fullName>
    </submittedName>
</protein>
<dbReference type="PANTHER" id="PTHR34450">
    <property type="entry name" value="DEFENSIN-LIKE PROTEIN 245-RELATED"/>
    <property type="match status" value="1"/>
</dbReference>
<keyword evidence="6" id="KW-1185">Reference proteome</keyword>
<keyword evidence="4" id="KW-0732">Signal</keyword>
<accession>A0ABR0NFZ2</accession>
<evidence type="ECO:0000256" key="2">
    <source>
        <dbReference type="ARBA" id="ARBA00006722"/>
    </source>
</evidence>
<evidence type="ECO:0000256" key="4">
    <source>
        <dbReference type="ARBA" id="ARBA00022729"/>
    </source>
</evidence>
<comment type="similarity">
    <text evidence="2">Belongs to the DEFL family.</text>
</comment>
<dbReference type="EMBL" id="JARKNE010000010">
    <property type="protein sequence ID" value="KAK5793739.1"/>
    <property type="molecule type" value="Genomic_DNA"/>
</dbReference>
<evidence type="ECO:0000256" key="3">
    <source>
        <dbReference type="ARBA" id="ARBA00022525"/>
    </source>
</evidence>
<gene>
    <name evidence="5" type="ORF">PVK06_034896</name>
</gene>
<comment type="caution">
    <text evidence="5">The sequence shown here is derived from an EMBL/GenBank/DDBJ whole genome shotgun (WGS) entry which is preliminary data.</text>
</comment>